<evidence type="ECO:0000313" key="2">
    <source>
        <dbReference type="EMBL" id="GIG79968.1"/>
    </source>
</evidence>
<evidence type="ECO:0000256" key="1">
    <source>
        <dbReference type="SAM" id="SignalP"/>
    </source>
</evidence>
<keyword evidence="3" id="KW-1185">Reference proteome</keyword>
<feature type="chain" id="PRO_5038622269" evidence="1">
    <location>
        <begin position="24"/>
        <end position="117"/>
    </location>
</feature>
<dbReference type="RefSeq" id="WP_203883404.1">
    <property type="nucleotide sequence ID" value="NZ_BAABHH010000005.1"/>
</dbReference>
<feature type="signal peptide" evidence="1">
    <location>
        <begin position="1"/>
        <end position="23"/>
    </location>
</feature>
<reference evidence="2 3" key="1">
    <citation type="submission" date="2021-01" db="EMBL/GenBank/DDBJ databases">
        <title>Whole genome shotgun sequence of Planotetraspora kaengkrachanensis NBRC 104272.</title>
        <authorList>
            <person name="Komaki H."/>
            <person name="Tamura T."/>
        </authorList>
    </citation>
    <scope>NUCLEOTIDE SEQUENCE [LARGE SCALE GENOMIC DNA]</scope>
    <source>
        <strain evidence="2 3">NBRC 104272</strain>
    </source>
</reference>
<dbReference type="EMBL" id="BONV01000011">
    <property type="protein sequence ID" value="GIG79968.1"/>
    <property type="molecule type" value="Genomic_DNA"/>
</dbReference>
<comment type="caution">
    <text evidence="2">The sequence shown here is derived from an EMBL/GenBank/DDBJ whole genome shotgun (WGS) entry which is preliminary data.</text>
</comment>
<keyword evidence="1" id="KW-0732">Signal</keyword>
<organism evidence="2 3">
    <name type="scientific">Planotetraspora kaengkrachanensis</name>
    <dbReference type="NCBI Taxonomy" id="575193"/>
    <lineage>
        <taxon>Bacteria</taxon>
        <taxon>Bacillati</taxon>
        <taxon>Actinomycetota</taxon>
        <taxon>Actinomycetes</taxon>
        <taxon>Streptosporangiales</taxon>
        <taxon>Streptosporangiaceae</taxon>
        <taxon>Planotetraspora</taxon>
    </lineage>
</organism>
<accession>A0A8J3PT75</accession>
<name>A0A8J3PT75_9ACTN</name>
<evidence type="ECO:0000313" key="3">
    <source>
        <dbReference type="Proteomes" id="UP000630097"/>
    </source>
</evidence>
<sequence>MRKSVIVLTTLAFNVAMTSTANVGDVGWHDSDSRYGSVSIDSDRKHITVCDTGADATEVWAEYATSYLFTHTVKDEKGGDLPCEKDSVFLGHITVFKLCFRHNKVAAQCNSPIWIKQ</sequence>
<protein>
    <submittedName>
        <fullName evidence="2">Uncharacterized protein</fullName>
    </submittedName>
</protein>
<dbReference type="Proteomes" id="UP000630097">
    <property type="component" value="Unassembled WGS sequence"/>
</dbReference>
<proteinExistence type="predicted"/>
<gene>
    <name evidence="2" type="ORF">Pka01_30950</name>
</gene>
<dbReference type="AlphaFoldDB" id="A0A8J3PT75"/>